<dbReference type="EMBL" id="JAYKXP010000025">
    <property type="protein sequence ID" value="KAK7045368.1"/>
    <property type="molecule type" value="Genomic_DNA"/>
</dbReference>
<evidence type="ECO:0000313" key="2">
    <source>
        <dbReference type="EMBL" id="KAK7045368.1"/>
    </source>
</evidence>
<dbReference type="AlphaFoldDB" id="A0AAW0CZQ4"/>
<dbReference type="Proteomes" id="UP001383192">
    <property type="component" value="Unassembled WGS sequence"/>
</dbReference>
<sequence>MRGLRLIGNLDLTFHAYGHLTRDGRIIGLVFEQIEGRMVDYRDRSLVYEAYHTLKRHNITIAPDALGDIYRDLVVVNGKLRFFPESLVSLIPRGPRNVSNSDNSAPPSESLLETAFKKLSLFPDGNPVIPHQLDHHEPLYLAQIPSPSALLRMQGLLPPYLDTMFRPPEELLIHRPTLYPRDRPRKGLRALKGRNDHSSFQKATPLLTSDRHQRQARHGRMQGTQSTSRRTSRRLLLANDEYDDDSARFHEVA</sequence>
<evidence type="ECO:0000256" key="1">
    <source>
        <dbReference type="SAM" id="MobiDB-lite"/>
    </source>
</evidence>
<accession>A0AAW0CZQ4</accession>
<organism evidence="2 3">
    <name type="scientific">Paramarasmius palmivorus</name>
    <dbReference type="NCBI Taxonomy" id="297713"/>
    <lineage>
        <taxon>Eukaryota</taxon>
        <taxon>Fungi</taxon>
        <taxon>Dikarya</taxon>
        <taxon>Basidiomycota</taxon>
        <taxon>Agaricomycotina</taxon>
        <taxon>Agaricomycetes</taxon>
        <taxon>Agaricomycetidae</taxon>
        <taxon>Agaricales</taxon>
        <taxon>Marasmiineae</taxon>
        <taxon>Marasmiaceae</taxon>
        <taxon>Paramarasmius</taxon>
    </lineage>
</organism>
<comment type="caution">
    <text evidence="2">The sequence shown here is derived from an EMBL/GenBank/DDBJ whole genome shotgun (WGS) entry which is preliminary data.</text>
</comment>
<keyword evidence="3" id="KW-1185">Reference proteome</keyword>
<feature type="compositionally biased region" description="Low complexity" evidence="1">
    <location>
        <begin position="224"/>
        <end position="237"/>
    </location>
</feature>
<gene>
    <name evidence="2" type="ORF">VNI00_007617</name>
</gene>
<evidence type="ECO:0000313" key="3">
    <source>
        <dbReference type="Proteomes" id="UP001383192"/>
    </source>
</evidence>
<feature type="compositionally biased region" description="Basic residues" evidence="1">
    <location>
        <begin position="183"/>
        <end position="192"/>
    </location>
</feature>
<reference evidence="2 3" key="1">
    <citation type="submission" date="2024-01" db="EMBL/GenBank/DDBJ databases">
        <title>A draft genome for a cacao thread blight-causing isolate of Paramarasmius palmivorus.</title>
        <authorList>
            <person name="Baruah I.K."/>
            <person name="Bukari Y."/>
            <person name="Amoako-Attah I."/>
            <person name="Meinhardt L.W."/>
            <person name="Bailey B.A."/>
            <person name="Cohen S.P."/>
        </authorList>
    </citation>
    <scope>NUCLEOTIDE SEQUENCE [LARGE SCALE GENOMIC DNA]</scope>
    <source>
        <strain evidence="2 3">GH-12</strain>
    </source>
</reference>
<feature type="region of interest" description="Disordered" evidence="1">
    <location>
        <begin position="182"/>
        <end position="238"/>
    </location>
</feature>
<name>A0AAW0CZQ4_9AGAR</name>
<protein>
    <submittedName>
        <fullName evidence="2">Uncharacterized protein</fullName>
    </submittedName>
</protein>
<proteinExistence type="predicted"/>